<dbReference type="GeneID" id="20652622"/>
<dbReference type="RefSeq" id="XP_009527215.1">
    <property type="nucleotide sequence ID" value="XM_009528920.1"/>
</dbReference>
<dbReference type="GeneID" id="20653413"/>
<sequence length="105" mass="11067">MSFFTIDTFQQYHQELGAAMASKLESNPDRSANTRSLSAEAASELDPLSALNLARAADPWLGNSLLTPTACSYLDSTEGASASAVAATSLKVVAVDHPSDDWGDF</sequence>
<organism evidence="3">
    <name type="scientific">Phytophthora sojae (strain P6497)</name>
    <name type="common">Soybean stem and root rot agent</name>
    <name type="synonym">Phytophthora megasperma f. sp. glycines</name>
    <dbReference type="NCBI Taxonomy" id="1094619"/>
    <lineage>
        <taxon>Eukaryota</taxon>
        <taxon>Sar</taxon>
        <taxon>Stramenopiles</taxon>
        <taxon>Oomycota</taxon>
        <taxon>Peronosporomycetes</taxon>
        <taxon>Peronosporales</taxon>
        <taxon>Peronosporaceae</taxon>
        <taxon>Phytophthora</taxon>
    </lineage>
</organism>
<feature type="non-terminal residue" evidence="1">
    <location>
        <position position="105"/>
    </location>
</feature>
<proteinExistence type="predicted"/>
<dbReference type="EMBL" id="JH159154">
    <property type="protein sequence ID" value="EGZ18157.1"/>
    <property type="molecule type" value="Genomic_DNA"/>
</dbReference>
<keyword evidence="3" id="KW-1185">Reference proteome</keyword>
<dbReference type="RefSeq" id="XP_009539769.1">
    <property type="nucleotide sequence ID" value="XM_009541474.1"/>
</dbReference>
<dbReference type="KEGG" id="psoj:PHYSODRAFT_439929"/>
<dbReference type="InParanoid" id="G5AI68"/>
<dbReference type="Proteomes" id="UP000002640">
    <property type="component" value="Unassembled WGS sequence"/>
</dbReference>
<gene>
    <name evidence="2" type="ORF">PHYSODRAFT_439929</name>
    <name evidence="1" type="ORF">PHYSODRAFT_465821</name>
</gene>
<accession>G5AI68</accession>
<name>G5AI68_PHYSP</name>
<reference evidence="1 3" key="1">
    <citation type="journal article" date="2006" name="Science">
        <title>Phytophthora genome sequences uncover evolutionary origins and mechanisms of pathogenesis.</title>
        <authorList>
            <person name="Tyler B.M."/>
            <person name="Tripathy S."/>
            <person name="Zhang X."/>
            <person name="Dehal P."/>
            <person name="Jiang R.H."/>
            <person name="Aerts A."/>
            <person name="Arredondo F.D."/>
            <person name="Baxter L."/>
            <person name="Bensasson D."/>
            <person name="Beynon J.L."/>
            <person name="Chapman J."/>
            <person name="Damasceno C.M."/>
            <person name="Dorrance A.E."/>
            <person name="Dou D."/>
            <person name="Dickerman A.W."/>
            <person name="Dubchak I.L."/>
            <person name="Garbelotto M."/>
            <person name="Gijzen M."/>
            <person name="Gordon S.G."/>
            <person name="Govers F."/>
            <person name="Grunwald N.J."/>
            <person name="Huang W."/>
            <person name="Ivors K.L."/>
            <person name="Jones R.W."/>
            <person name="Kamoun S."/>
            <person name="Krampis K."/>
            <person name="Lamour K.H."/>
            <person name="Lee M.K."/>
            <person name="McDonald W.H."/>
            <person name="Medina M."/>
            <person name="Meijer H.J."/>
            <person name="Nordberg E.K."/>
            <person name="Maclean D.J."/>
            <person name="Ospina-Giraldo M.D."/>
            <person name="Morris P.F."/>
            <person name="Phuntumart V."/>
            <person name="Putnam N.H."/>
            <person name="Rash S."/>
            <person name="Rose J.K."/>
            <person name="Sakihama Y."/>
            <person name="Salamov A.A."/>
            <person name="Savidor A."/>
            <person name="Scheuring C.F."/>
            <person name="Smith B.M."/>
            <person name="Sobral B.W."/>
            <person name="Terry A."/>
            <person name="Torto-Alalibo T.A."/>
            <person name="Win J."/>
            <person name="Xu Z."/>
            <person name="Zhang H."/>
            <person name="Grigoriev I.V."/>
            <person name="Rokhsar D.S."/>
            <person name="Boore J.L."/>
        </authorList>
    </citation>
    <scope>NUCLEOTIDE SEQUENCE [LARGE SCALE GENOMIC DNA]</scope>
    <source>
        <strain evidence="1 3">P6497</strain>
    </source>
</reference>
<dbReference type="KEGG" id="psoj:PHYSODRAFT_465821"/>
<evidence type="ECO:0000313" key="2">
    <source>
        <dbReference type="EMBL" id="EGZ18157.1"/>
    </source>
</evidence>
<evidence type="ECO:0000313" key="1">
    <source>
        <dbReference type="EMBL" id="EGZ04793.1"/>
    </source>
</evidence>
<evidence type="ECO:0000313" key="3">
    <source>
        <dbReference type="Proteomes" id="UP000002640"/>
    </source>
</evidence>
<reference evidence="1" key="2">
    <citation type="submission" date="2011-09" db="EMBL/GenBank/DDBJ databases">
        <authorList>
            <consortium name="US DOE Joint Genome Institute (JGI-PGF)"/>
            <person name="Aerts A."/>
            <person name="Grimwood J."/>
            <person name="Schmutz J."/>
            <person name="Lucas S."/>
            <person name="Hammon N."/>
            <person name="Glavina del Rio T."/>
            <person name="Dalin E."/>
            <person name="Tice H."/>
            <person name="Pitluck S."/>
            <person name="Dehal P."/>
            <person name="Chapman J."/>
            <person name="Putman N.H."/>
            <person name="Salamov A.A."/>
            <person name="Terry A."/>
            <person name="Rokhsar D.S."/>
            <person name="Boore J.L."/>
            <person name="Tripathy S."/>
            <person name="Tyler B.M."/>
            <person name="Grigoriev I.V."/>
        </authorList>
    </citation>
    <scope>NUCLEOTIDE SEQUENCE</scope>
    <source>
        <strain evidence="1">P6497</strain>
    </source>
</reference>
<dbReference type="EMBL" id="JH159174">
    <property type="protein sequence ID" value="EGZ04793.1"/>
    <property type="molecule type" value="Genomic_DNA"/>
</dbReference>
<protein>
    <submittedName>
        <fullName evidence="1">Uncharacterized protein</fullName>
    </submittedName>
</protein>
<dbReference type="AlphaFoldDB" id="G5AI68"/>